<dbReference type="GO" id="GO:0005886">
    <property type="term" value="C:plasma membrane"/>
    <property type="evidence" value="ECO:0007669"/>
    <property type="project" value="UniProtKB-SubCell"/>
</dbReference>
<keyword evidence="3" id="KW-1003">Cell membrane</keyword>
<feature type="transmembrane region" description="Helical" evidence="7">
    <location>
        <begin position="225"/>
        <end position="246"/>
    </location>
</feature>
<dbReference type="Pfam" id="PF00528">
    <property type="entry name" value="BPD_transp_1"/>
    <property type="match status" value="1"/>
</dbReference>
<gene>
    <name evidence="9" type="ORF">U27_03476</name>
</gene>
<dbReference type="CDD" id="cd06261">
    <property type="entry name" value="TM_PBP2"/>
    <property type="match status" value="1"/>
</dbReference>
<evidence type="ECO:0000313" key="10">
    <source>
        <dbReference type="Proteomes" id="UP000030661"/>
    </source>
</evidence>
<dbReference type="SUPFAM" id="SSF161098">
    <property type="entry name" value="MetI-like"/>
    <property type="match status" value="1"/>
</dbReference>
<dbReference type="PANTHER" id="PTHR30151:SF20">
    <property type="entry name" value="ABC TRANSPORTER PERMEASE PROTEIN HI_0355-RELATED"/>
    <property type="match status" value="1"/>
</dbReference>
<dbReference type="PROSITE" id="PS50928">
    <property type="entry name" value="ABC_TM1"/>
    <property type="match status" value="1"/>
</dbReference>
<feature type="transmembrane region" description="Helical" evidence="7">
    <location>
        <begin position="71"/>
        <end position="91"/>
    </location>
</feature>
<evidence type="ECO:0000313" key="9">
    <source>
        <dbReference type="EMBL" id="GAK56514.1"/>
    </source>
</evidence>
<comment type="subcellular location">
    <subcellularLocation>
        <location evidence="1 7">Cell membrane</location>
        <topology evidence="1 7">Multi-pass membrane protein</topology>
    </subcellularLocation>
</comment>
<dbReference type="STRING" id="1499967.U27_03476"/>
<keyword evidence="6 7" id="KW-0472">Membrane</keyword>
<keyword evidence="10" id="KW-1185">Reference proteome</keyword>
<dbReference type="HOGENOM" id="CLU_046113_2_1_0"/>
<feature type="transmembrane region" description="Helical" evidence="7">
    <location>
        <begin position="182"/>
        <end position="205"/>
    </location>
</feature>
<dbReference type="eggNOG" id="COG0600">
    <property type="taxonomic scope" value="Bacteria"/>
</dbReference>
<evidence type="ECO:0000256" key="1">
    <source>
        <dbReference type="ARBA" id="ARBA00004651"/>
    </source>
</evidence>
<protein>
    <recommendedName>
        <fullName evidence="8">ABC transmembrane type-1 domain-containing protein</fullName>
    </recommendedName>
</protein>
<evidence type="ECO:0000256" key="4">
    <source>
        <dbReference type="ARBA" id="ARBA00022692"/>
    </source>
</evidence>
<keyword evidence="5 7" id="KW-1133">Transmembrane helix</keyword>
<name>A0A081BW09_VECG1</name>
<feature type="transmembrane region" description="Helical" evidence="7">
    <location>
        <begin position="12"/>
        <end position="34"/>
    </location>
</feature>
<evidence type="ECO:0000256" key="3">
    <source>
        <dbReference type="ARBA" id="ARBA00022475"/>
    </source>
</evidence>
<proteinExistence type="inferred from homology"/>
<evidence type="ECO:0000256" key="2">
    <source>
        <dbReference type="ARBA" id="ARBA00022448"/>
    </source>
</evidence>
<keyword evidence="4 7" id="KW-0812">Transmembrane</keyword>
<reference evidence="9" key="1">
    <citation type="journal article" date="2015" name="PeerJ">
        <title>First genomic representation of candidate bacterial phylum KSB3 points to enhanced environmental sensing as a trigger of wastewater bulking.</title>
        <authorList>
            <person name="Sekiguchi Y."/>
            <person name="Ohashi A."/>
            <person name="Parks D.H."/>
            <person name="Yamauchi T."/>
            <person name="Tyson G.W."/>
            <person name="Hugenholtz P."/>
        </authorList>
    </citation>
    <scope>NUCLEOTIDE SEQUENCE [LARGE SCALE GENOMIC DNA]</scope>
</reference>
<feature type="domain" description="ABC transmembrane type-1" evidence="8">
    <location>
        <begin position="64"/>
        <end position="245"/>
    </location>
</feature>
<dbReference type="Proteomes" id="UP000030661">
    <property type="component" value="Unassembled WGS sequence"/>
</dbReference>
<dbReference type="GO" id="GO:0055085">
    <property type="term" value="P:transmembrane transport"/>
    <property type="evidence" value="ECO:0007669"/>
    <property type="project" value="InterPro"/>
</dbReference>
<dbReference type="InterPro" id="IPR035906">
    <property type="entry name" value="MetI-like_sf"/>
</dbReference>
<feature type="transmembrane region" description="Helical" evidence="7">
    <location>
        <begin position="98"/>
        <end position="124"/>
    </location>
</feature>
<accession>A0A081BW09</accession>
<dbReference type="AlphaFoldDB" id="A0A081BW09"/>
<dbReference type="PANTHER" id="PTHR30151">
    <property type="entry name" value="ALKANE SULFONATE ABC TRANSPORTER-RELATED, MEMBRANE SUBUNIT"/>
    <property type="match status" value="1"/>
</dbReference>
<keyword evidence="2 7" id="KW-0813">Transport</keyword>
<sequence length="261" mass="29246">MQKIVDAIKRHYQTVLVILGFFLVWQFSVMIFQVREFILPSPLVALEHLFLPQPDANYNWPVHINTTLYEVLISFAFTSLAGVAIAITMAWSKLINDLILPVFIFLNSLPIIAIAPIILLWFGYGILTNVLIAFLVSFFPVVINTAAGLNAVEEDLLDLVRYLHASKWQIFMKIQIPNSLPYLFTGLKICSTMCVVGAIVGEFIASDRGLGYIIINSQYTMDTPPIFAALILVSVIGTALFELVALGEKLLMPWHQTETEI</sequence>
<evidence type="ECO:0000256" key="6">
    <source>
        <dbReference type="ARBA" id="ARBA00023136"/>
    </source>
</evidence>
<evidence type="ECO:0000256" key="7">
    <source>
        <dbReference type="RuleBase" id="RU363032"/>
    </source>
</evidence>
<evidence type="ECO:0000259" key="8">
    <source>
        <dbReference type="PROSITE" id="PS50928"/>
    </source>
</evidence>
<dbReference type="EMBL" id="DF820464">
    <property type="protein sequence ID" value="GAK56514.1"/>
    <property type="molecule type" value="Genomic_DNA"/>
</dbReference>
<organism evidence="9">
    <name type="scientific">Vecturithrix granuli</name>
    <dbReference type="NCBI Taxonomy" id="1499967"/>
    <lineage>
        <taxon>Bacteria</taxon>
        <taxon>Candidatus Moduliflexota</taxon>
        <taxon>Candidatus Vecturitrichia</taxon>
        <taxon>Candidatus Vecturitrichales</taxon>
        <taxon>Candidatus Vecturitrichaceae</taxon>
        <taxon>Candidatus Vecturithrix</taxon>
    </lineage>
</organism>
<evidence type="ECO:0000256" key="5">
    <source>
        <dbReference type="ARBA" id="ARBA00022989"/>
    </source>
</evidence>
<dbReference type="InterPro" id="IPR000515">
    <property type="entry name" value="MetI-like"/>
</dbReference>
<comment type="similarity">
    <text evidence="7">Belongs to the binding-protein-dependent transport system permease family.</text>
</comment>
<feature type="transmembrane region" description="Helical" evidence="7">
    <location>
        <begin position="130"/>
        <end position="152"/>
    </location>
</feature>
<dbReference type="Gene3D" id="1.10.3720.10">
    <property type="entry name" value="MetI-like"/>
    <property type="match status" value="1"/>
</dbReference>